<name>X6NAE6_RETFI</name>
<proteinExistence type="predicted"/>
<dbReference type="Proteomes" id="UP000023152">
    <property type="component" value="Unassembled WGS sequence"/>
</dbReference>
<evidence type="ECO:0000313" key="1">
    <source>
        <dbReference type="EMBL" id="ETO23270.1"/>
    </source>
</evidence>
<keyword evidence="2" id="KW-1185">Reference proteome</keyword>
<sequence>MYEYLCKQEHGYLKSLLFVYLISHHIYLFEAEPHMNVIWLDIFKHLQMMKLCIFPYLLPLIGHMIGPLLASTSERTMPSHDTTTRCLSAHILSQLIGCNMFPLQNPPFLSIWYCKPNLCSRVISGPVDISSAVNTNMNTNMNINTNTGDAINEEKKQTSDDNKLYEPTNWHELLSSNSLLMNAIYERYKHRLEQKWTVLLRRLRVVLPFFQVDTRDTMAGDVENSSGSSIAATYGNSALLKLLRGAIDQLTNMGFDCRGMSESEAMALNAGGIKMAGLLNENPLSLFQLIPRDFVHLHSKEWMQPIEFMFNYHPSLEDHINTMVASHYQTNNK</sequence>
<organism evidence="1 2">
    <name type="scientific">Reticulomyxa filosa</name>
    <dbReference type="NCBI Taxonomy" id="46433"/>
    <lineage>
        <taxon>Eukaryota</taxon>
        <taxon>Sar</taxon>
        <taxon>Rhizaria</taxon>
        <taxon>Retaria</taxon>
        <taxon>Foraminifera</taxon>
        <taxon>Monothalamids</taxon>
        <taxon>Reticulomyxidae</taxon>
        <taxon>Reticulomyxa</taxon>
    </lineage>
</organism>
<comment type="caution">
    <text evidence="1">The sequence shown here is derived from an EMBL/GenBank/DDBJ whole genome shotgun (WGS) entry which is preliminary data.</text>
</comment>
<evidence type="ECO:0000313" key="2">
    <source>
        <dbReference type="Proteomes" id="UP000023152"/>
    </source>
</evidence>
<dbReference type="AlphaFoldDB" id="X6NAE6"/>
<protein>
    <submittedName>
        <fullName evidence="1">Uncharacterized protein</fullName>
    </submittedName>
</protein>
<dbReference type="EMBL" id="ASPP01010077">
    <property type="protein sequence ID" value="ETO23270.1"/>
    <property type="molecule type" value="Genomic_DNA"/>
</dbReference>
<reference evidence="1 2" key="1">
    <citation type="journal article" date="2013" name="Curr. Biol.">
        <title>The Genome of the Foraminiferan Reticulomyxa filosa.</title>
        <authorList>
            <person name="Glockner G."/>
            <person name="Hulsmann N."/>
            <person name="Schleicher M."/>
            <person name="Noegel A.A."/>
            <person name="Eichinger L."/>
            <person name="Gallinger C."/>
            <person name="Pawlowski J."/>
            <person name="Sierra R."/>
            <person name="Euteneuer U."/>
            <person name="Pillet L."/>
            <person name="Moustafa A."/>
            <person name="Platzer M."/>
            <person name="Groth M."/>
            <person name="Szafranski K."/>
            <person name="Schliwa M."/>
        </authorList>
    </citation>
    <scope>NUCLEOTIDE SEQUENCE [LARGE SCALE GENOMIC DNA]</scope>
</reference>
<accession>X6NAE6</accession>
<gene>
    <name evidence="1" type="ORF">RFI_13912</name>
</gene>